<name>A0AAV4AMW0_9GAST</name>
<feature type="region of interest" description="Disordered" evidence="1">
    <location>
        <begin position="1"/>
        <end position="26"/>
    </location>
</feature>
<proteinExistence type="predicted"/>
<protein>
    <submittedName>
        <fullName evidence="3">Uncharacterized protein</fullName>
    </submittedName>
</protein>
<gene>
    <name evidence="3" type="ORF">PoB_003513800</name>
</gene>
<dbReference type="AlphaFoldDB" id="A0AAV4AMW0"/>
<feature type="compositionally biased region" description="Acidic residues" evidence="1">
    <location>
        <begin position="1"/>
        <end position="15"/>
    </location>
</feature>
<evidence type="ECO:0000313" key="4">
    <source>
        <dbReference type="Proteomes" id="UP000735302"/>
    </source>
</evidence>
<keyword evidence="2" id="KW-0812">Transmembrane</keyword>
<feature type="transmembrane region" description="Helical" evidence="2">
    <location>
        <begin position="35"/>
        <end position="52"/>
    </location>
</feature>
<evidence type="ECO:0000313" key="3">
    <source>
        <dbReference type="EMBL" id="GFO08633.1"/>
    </source>
</evidence>
<evidence type="ECO:0000256" key="2">
    <source>
        <dbReference type="SAM" id="Phobius"/>
    </source>
</evidence>
<accession>A0AAV4AMW0</accession>
<keyword evidence="2" id="KW-1133">Transmembrane helix</keyword>
<comment type="caution">
    <text evidence="3">The sequence shown here is derived from an EMBL/GenBank/DDBJ whole genome shotgun (WGS) entry which is preliminary data.</text>
</comment>
<keyword evidence="4" id="KW-1185">Reference proteome</keyword>
<dbReference type="EMBL" id="BLXT01003974">
    <property type="protein sequence ID" value="GFO08633.1"/>
    <property type="molecule type" value="Genomic_DNA"/>
</dbReference>
<sequence length="72" mass="9036">MEEEEEKMEEEEEKMEEEKEKEEDRWRRRTRRKRIMIRKYLVFSVFLMLRAVDQAYVIHKTSEEGKGRHTMA</sequence>
<dbReference type="Proteomes" id="UP000735302">
    <property type="component" value="Unassembled WGS sequence"/>
</dbReference>
<reference evidence="3 4" key="1">
    <citation type="journal article" date="2021" name="Elife">
        <title>Chloroplast acquisition without the gene transfer in kleptoplastic sea slugs, Plakobranchus ocellatus.</title>
        <authorList>
            <person name="Maeda T."/>
            <person name="Takahashi S."/>
            <person name="Yoshida T."/>
            <person name="Shimamura S."/>
            <person name="Takaki Y."/>
            <person name="Nagai Y."/>
            <person name="Toyoda A."/>
            <person name="Suzuki Y."/>
            <person name="Arimoto A."/>
            <person name="Ishii H."/>
            <person name="Satoh N."/>
            <person name="Nishiyama T."/>
            <person name="Hasebe M."/>
            <person name="Maruyama T."/>
            <person name="Minagawa J."/>
            <person name="Obokata J."/>
            <person name="Shigenobu S."/>
        </authorList>
    </citation>
    <scope>NUCLEOTIDE SEQUENCE [LARGE SCALE GENOMIC DNA]</scope>
</reference>
<evidence type="ECO:0000256" key="1">
    <source>
        <dbReference type="SAM" id="MobiDB-lite"/>
    </source>
</evidence>
<feature type="compositionally biased region" description="Basic and acidic residues" evidence="1">
    <location>
        <begin position="16"/>
        <end position="26"/>
    </location>
</feature>
<keyword evidence="2" id="KW-0472">Membrane</keyword>
<organism evidence="3 4">
    <name type="scientific">Plakobranchus ocellatus</name>
    <dbReference type="NCBI Taxonomy" id="259542"/>
    <lineage>
        <taxon>Eukaryota</taxon>
        <taxon>Metazoa</taxon>
        <taxon>Spiralia</taxon>
        <taxon>Lophotrochozoa</taxon>
        <taxon>Mollusca</taxon>
        <taxon>Gastropoda</taxon>
        <taxon>Heterobranchia</taxon>
        <taxon>Euthyneura</taxon>
        <taxon>Panpulmonata</taxon>
        <taxon>Sacoglossa</taxon>
        <taxon>Placobranchoidea</taxon>
        <taxon>Plakobranchidae</taxon>
        <taxon>Plakobranchus</taxon>
    </lineage>
</organism>